<name>A0A0F8YFI2_9ZZZZ</name>
<dbReference type="AlphaFoldDB" id="A0A0F8YFI2"/>
<comment type="caution">
    <text evidence="1">The sequence shown here is derived from an EMBL/GenBank/DDBJ whole genome shotgun (WGS) entry which is preliminary data.</text>
</comment>
<reference evidence="1" key="1">
    <citation type="journal article" date="2015" name="Nature">
        <title>Complex archaea that bridge the gap between prokaryotes and eukaryotes.</title>
        <authorList>
            <person name="Spang A."/>
            <person name="Saw J.H."/>
            <person name="Jorgensen S.L."/>
            <person name="Zaremba-Niedzwiedzka K."/>
            <person name="Martijn J."/>
            <person name="Lind A.E."/>
            <person name="van Eijk R."/>
            <person name="Schleper C."/>
            <person name="Guy L."/>
            <person name="Ettema T.J."/>
        </authorList>
    </citation>
    <scope>NUCLEOTIDE SEQUENCE</scope>
</reference>
<gene>
    <name evidence="1" type="ORF">LCGC14_2903990</name>
</gene>
<organism evidence="1">
    <name type="scientific">marine sediment metagenome</name>
    <dbReference type="NCBI Taxonomy" id="412755"/>
    <lineage>
        <taxon>unclassified sequences</taxon>
        <taxon>metagenomes</taxon>
        <taxon>ecological metagenomes</taxon>
    </lineage>
</organism>
<proteinExistence type="predicted"/>
<dbReference type="EMBL" id="LAZR01057259">
    <property type="protein sequence ID" value="KKK72425.1"/>
    <property type="molecule type" value="Genomic_DNA"/>
</dbReference>
<sequence length="82" mass="9118">MLSEWGLDPVYINGNWTTELFALMIRKFGERKEMMAEAMNSASSGGANNQDEIISDKALFSMLGVTPNRTKYAGARLKQKGE</sequence>
<accession>A0A0F8YFI2</accession>
<protein>
    <submittedName>
        <fullName evidence="1">Uncharacterized protein</fullName>
    </submittedName>
</protein>
<evidence type="ECO:0000313" key="1">
    <source>
        <dbReference type="EMBL" id="KKK72425.1"/>
    </source>
</evidence>